<evidence type="ECO:0000256" key="1">
    <source>
        <dbReference type="ARBA" id="ARBA00022553"/>
    </source>
</evidence>
<feature type="domain" description="OmpR/PhoB-type" evidence="7">
    <location>
        <begin position="137"/>
        <end position="234"/>
    </location>
</feature>
<dbReference type="RefSeq" id="WP_259315378.1">
    <property type="nucleotide sequence ID" value="NZ_CP087164.1"/>
</dbReference>
<proteinExistence type="predicted"/>
<sequence>MSDDAFTILVVEDDDATRTFLADNLTADGYELLVTASVNEGRRLLERQFPDLVLVDVGLPDGSGLELVRSVREADGATSRLDPTTPILVLSGRADELDRVRGFERGTDDYVVKPFSYPELRGRVAALLRRAQGRRVAGRLRVGGLVLDPPSRQVTLHGEVLALSQKEFSLLRVLASEPTRVWTKAELLRMVWGHHTAGTTRTLDSHICRLRQKLGSGGERWVLNVWGVGYRLIDPRPEVDVESPASCTFSAQPAAVA</sequence>
<evidence type="ECO:0000256" key="2">
    <source>
        <dbReference type="ARBA" id="ARBA00023012"/>
    </source>
</evidence>
<feature type="domain" description="Response regulatory" evidence="6">
    <location>
        <begin position="7"/>
        <end position="128"/>
    </location>
</feature>
<name>A0A9E6XWD0_9ACTN</name>
<dbReference type="Proteomes" id="UP001162834">
    <property type="component" value="Chromosome"/>
</dbReference>
<dbReference type="InterPro" id="IPR011006">
    <property type="entry name" value="CheY-like_superfamily"/>
</dbReference>
<keyword evidence="3 5" id="KW-0238">DNA-binding</keyword>
<evidence type="ECO:0000256" key="5">
    <source>
        <dbReference type="PROSITE-ProRule" id="PRU01091"/>
    </source>
</evidence>
<organism evidence="8 9">
    <name type="scientific">Capillimicrobium parvum</name>
    <dbReference type="NCBI Taxonomy" id="2884022"/>
    <lineage>
        <taxon>Bacteria</taxon>
        <taxon>Bacillati</taxon>
        <taxon>Actinomycetota</taxon>
        <taxon>Thermoleophilia</taxon>
        <taxon>Solirubrobacterales</taxon>
        <taxon>Capillimicrobiaceae</taxon>
        <taxon>Capillimicrobium</taxon>
    </lineage>
</organism>
<dbReference type="SMART" id="SM00862">
    <property type="entry name" value="Trans_reg_C"/>
    <property type="match status" value="1"/>
</dbReference>
<evidence type="ECO:0000313" key="8">
    <source>
        <dbReference type="EMBL" id="UGS35696.1"/>
    </source>
</evidence>
<dbReference type="InterPro" id="IPR039420">
    <property type="entry name" value="WalR-like"/>
</dbReference>
<dbReference type="InterPro" id="IPR001867">
    <property type="entry name" value="OmpR/PhoB-type_DNA-bd"/>
</dbReference>
<dbReference type="KEGG" id="sbae:DSM104329_02091"/>
<evidence type="ECO:0000259" key="7">
    <source>
        <dbReference type="PROSITE" id="PS51755"/>
    </source>
</evidence>
<evidence type="ECO:0000313" key="9">
    <source>
        <dbReference type="Proteomes" id="UP001162834"/>
    </source>
</evidence>
<dbReference type="PANTHER" id="PTHR48111:SF40">
    <property type="entry name" value="PHOSPHATE REGULON TRANSCRIPTIONAL REGULATORY PROTEIN PHOB"/>
    <property type="match status" value="1"/>
</dbReference>
<keyword evidence="1 4" id="KW-0597">Phosphoprotein</keyword>
<gene>
    <name evidence="8" type="primary">phoB</name>
    <name evidence="8" type="ORF">DSM104329_02091</name>
</gene>
<dbReference type="InterPro" id="IPR001789">
    <property type="entry name" value="Sig_transdc_resp-reg_receiver"/>
</dbReference>
<dbReference type="GO" id="GO:0000156">
    <property type="term" value="F:phosphorelay response regulator activity"/>
    <property type="evidence" value="ECO:0007669"/>
    <property type="project" value="TreeGrafter"/>
</dbReference>
<dbReference type="EMBL" id="CP087164">
    <property type="protein sequence ID" value="UGS35696.1"/>
    <property type="molecule type" value="Genomic_DNA"/>
</dbReference>
<dbReference type="Gene3D" id="1.10.10.10">
    <property type="entry name" value="Winged helix-like DNA-binding domain superfamily/Winged helix DNA-binding domain"/>
    <property type="match status" value="1"/>
</dbReference>
<dbReference type="PROSITE" id="PS50110">
    <property type="entry name" value="RESPONSE_REGULATORY"/>
    <property type="match status" value="1"/>
</dbReference>
<feature type="modified residue" description="4-aspartylphosphate" evidence="4">
    <location>
        <position position="56"/>
    </location>
</feature>
<dbReference type="InterPro" id="IPR036388">
    <property type="entry name" value="WH-like_DNA-bd_sf"/>
</dbReference>
<dbReference type="AlphaFoldDB" id="A0A9E6XWD0"/>
<evidence type="ECO:0000259" key="6">
    <source>
        <dbReference type="PROSITE" id="PS50110"/>
    </source>
</evidence>
<dbReference type="Pfam" id="PF00486">
    <property type="entry name" value="Trans_reg_C"/>
    <property type="match status" value="1"/>
</dbReference>
<reference evidence="8" key="1">
    <citation type="journal article" date="2022" name="Int. J. Syst. Evol. Microbiol.">
        <title>Pseudomonas aegrilactucae sp. nov. and Pseudomonas morbosilactucae sp. nov., pathogens causing bacterial rot of lettuce in Japan.</title>
        <authorList>
            <person name="Sawada H."/>
            <person name="Fujikawa T."/>
            <person name="Satou M."/>
        </authorList>
    </citation>
    <scope>NUCLEOTIDE SEQUENCE</scope>
    <source>
        <strain evidence="8">0166_1</strain>
    </source>
</reference>
<keyword evidence="2" id="KW-0902">Two-component regulatory system</keyword>
<dbReference type="Pfam" id="PF00072">
    <property type="entry name" value="Response_reg"/>
    <property type="match status" value="1"/>
</dbReference>
<keyword evidence="9" id="KW-1185">Reference proteome</keyword>
<dbReference type="SMART" id="SM00448">
    <property type="entry name" value="REC"/>
    <property type="match status" value="1"/>
</dbReference>
<accession>A0A9E6XWD0</accession>
<dbReference type="CDD" id="cd00383">
    <property type="entry name" value="trans_reg_C"/>
    <property type="match status" value="1"/>
</dbReference>
<evidence type="ECO:0000256" key="3">
    <source>
        <dbReference type="ARBA" id="ARBA00023125"/>
    </source>
</evidence>
<dbReference type="SUPFAM" id="SSF52172">
    <property type="entry name" value="CheY-like"/>
    <property type="match status" value="1"/>
</dbReference>
<dbReference type="PANTHER" id="PTHR48111">
    <property type="entry name" value="REGULATOR OF RPOS"/>
    <property type="match status" value="1"/>
</dbReference>
<dbReference type="PROSITE" id="PS51755">
    <property type="entry name" value="OMPR_PHOB"/>
    <property type="match status" value="1"/>
</dbReference>
<dbReference type="GO" id="GO:0000976">
    <property type="term" value="F:transcription cis-regulatory region binding"/>
    <property type="evidence" value="ECO:0007669"/>
    <property type="project" value="TreeGrafter"/>
</dbReference>
<dbReference type="CDD" id="cd17574">
    <property type="entry name" value="REC_OmpR"/>
    <property type="match status" value="1"/>
</dbReference>
<dbReference type="GO" id="GO:0005829">
    <property type="term" value="C:cytosol"/>
    <property type="evidence" value="ECO:0007669"/>
    <property type="project" value="TreeGrafter"/>
</dbReference>
<feature type="DNA-binding region" description="OmpR/PhoB-type" evidence="5">
    <location>
        <begin position="137"/>
        <end position="234"/>
    </location>
</feature>
<dbReference type="Gene3D" id="3.40.50.2300">
    <property type="match status" value="1"/>
</dbReference>
<protein>
    <submittedName>
        <fullName evidence="8">Phosphate regulon transcriptional regulatory protein PhoB</fullName>
    </submittedName>
</protein>
<dbReference type="GO" id="GO:0006355">
    <property type="term" value="P:regulation of DNA-templated transcription"/>
    <property type="evidence" value="ECO:0007669"/>
    <property type="project" value="InterPro"/>
</dbReference>
<dbReference type="GO" id="GO:0032993">
    <property type="term" value="C:protein-DNA complex"/>
    <property type="evidence" value="ECO:0007669"/>
    <property type="project" value="TreeGrafter"/>
</dbReference>
<evidence type="ECO:0000256" key="4">
    <source>
        <dbReference type="PROSITE-ProRule" id="PRU00169"/>
    </source>
</evidence>